<comment type="function">
    <text evidence="10">Serine protease involved in intramembrane proteolysis.</text>
</comment>
<dbReference type="AlphaFoldDB" id="A7AUD4"/>
<dbReference type="Gene3D" id="1.20.1540.10">
    <property type="entry name" value="Rhomboid-like"/>
    <property type="match status" value="1"/>
</dbReference>
<reference evidence="14" key="2">
    <citation type="journal article" date="2020" name="Data Brief">
        <title>Transcriptome dataset of Babesia bovis life stages within vertebrate and invertebrate hosts.</title>
        <authorList>
            <person name="Ueti M.W."/>
            <person name="Johnson W.C."/>
            <person name="Kappmeyer L.S."/>
            <person name="Herndon D.R."/>
            <person name="Mousel M.R."/>
            <person name="Reif K.E."/>
            <person name="Taus N.S."/>
            <person name="Ifeonu O.O."/>
            <person name="Silva J.C."/>
            <person name="Suarez C.E."/>
            <person name="Brayton K.A."/>
        </authorList>
    </citation>
    <scope>NUCLEOTIDE SEQUENCE [LARGE SCALE GENOMIC DNA]</scope>
</reference>
<keyword evidence="4 10" id="KW-0645">Protease</keyword>
<evidence type="ECO:0000256" key="2">
    <source>
        <dbReference type="ARBA" id="ARBA00004141"/>
    </source>
</evidence>
<reference evidence="14" key="3">
    <citation type="journal article" date="2021" name="Int. J. Parasitol.">
        <title>Comparative analysis of gene expression between Babesia bovis blood stages and kinetes allowed by improved genome annotation.</title>
        <authorList>
            <person name="Ueti M.W."/>
            <person name="Johnson W.C."/>
            <person name="Kappmeyer L.S."/>
            <person name="Herndon D.R."/>
            <person name="Mousel M.R."/>
            <person name="Reif K.E."/>
            <person name="Taus N.S."/>
            <person name="Ifeonu O.O."/>
            <person name="Silva J.C."/>
            <person name="Suarez C.E."/>
            <person name="Brayton K.A."/>
        </authorList>
    </citation>
    <scope>NUCLEOTIDE SEQUENCE [LARGE SCALE GENOMIC DNA]</scope>
</reference>
<dbReference type="EC" id="3.4.21.105" evidence="10"/>
<dbReference type="GO" id="GO:0016020">
    <property type="term" value="C:membrane"/>
    <property type="evidence" value="ECO:0007669"/>
    <property type="project" value="UniProtKB-SubCell"/>
</dbReference>
<feature type="compositionally biased region" description="Basic and acidic residues" evidence="11">
    <location>
        <begin position="36"/>
        <end position="45"/>
    </location>
</feature>
<keyword evidence="9 10" id="KW-0472">Membrane</keyword>
<dbReference type="KEGG" id="bbo:BBOV_II005950"/>
<gene>
    <name evidence="13" type="ORF">BBOV_II005950</name>
</gene>
<feature type="transmembrane region" description="Helical" evidence="10">
    <location>
        <begin position="424"/>
        <end position="442"/>
    </location>
</feature>
<dbReference type="PANTHER" id="PTHR22936">
    <property type="entry name" value="RHOMBOID-RELATED"/>
    <property type="match status" value="1"/>
</dbReference>
<evidence type="ECO:0000313" key="14">
    <source>
        <dbReference type="Proteomes" id="UP000002173"/>
    </source>
</evidence>
<evidence type="ECO:0000259" key="12">
    <source>
        <dbReference type="Pfam" id="PF01694"/>
    </source>
</evidence>
<keyword evidence="6 10" id="KW-0378">Hydrolase</keyword>
<dbReference type="STRING" id="5865.A7AUD4"/>
<comment type="subcellular location">
    <subcellularLocation>
        <location evidence="2 10">Membrane</location>
        <topology evidence="2 10">Multi-pass membrane protein</topology>
    </subcellularLocation>
</comment>
<dbReference type="InterPro" id="IPR022764">
    <property type="entry name" value="Peptidase_S54_rhomboid_dom"/>
</dbReference>
<feature type="compositionally biased region" description="Low complexity" evidence="11">
    <location>
        <begin position="114"/>
        <end position="127"/>
    </location>
</feature>
<dbReference type="InterPro" id="IPR002610">
    <property type="entry name" value="Peptidase_S54_rhomboid-like"/>
</dbReference>
<comment type="catalytic activity">
    <reaction evidence="1 10">
        <text>Cleaves type-1 transmembrane domains using a catalytic dyad composed of serine and histidine that are contributed by different transmembrane domains.</text>
        <dbReference type="EC" id="3.4.21.105"/>
    </reaction>
</comment>
<comment type="similarity">
    <text evidence="3 10">Belongs to the peptidase S54 family.</text>
</comment>
<dbReference type="VEuPathDB" id="PiroplasmaDB:BBOV_II005950"/>
<feature type="transmembrane region" description="Helical" evidence="10">
    <location>
        <begin position="547"/>
        <end position="566"/>
    </location>
</feature>
<feature type="compositionally biased region" description="Basic and acidic residues" evidence="11">
    <location>
        <begin position="79"/>
        <end position="108"/>
    </location>
</feature>
<dbReference type="GO" id="GO:0006508">
    <property type="term" value="P:proteolysis"/>
    <property type="evidence" value="ECO:0007669"/>
    <property type="project" value="UniProtKB-KW"/>
</dbReference>
<sequence>MGDNDSNDKKNANRHSLNAIKGGFVKDMVNRGFRKKINDSDKNDDSNVDGPSNDITDKGHHRNAGIEDSENILSQAQSDTKDKPSVAKSLAEKYERGLFNRNKVDESLISKAESQPSTTPSTSMGSSEIKGARAFGGSSQVSSNAGRRVHTLADTASTDDASIRQAMSQSFSSPGVSQPEQPERASRGRNMFGMRRRPCWIRIQVKEKIFPGKMVLAISTTILMIVVFLFELLLNKTTFNGRCIGQVDYSNRLAGKSTLSFIGYVGCENNLKTTAAERGFLGAAASDAGYPDDIVTDGRLAHAPAVVDGPNVRIASIIGAVSANEVRLYNEKFRILSAIFLHAGFTHLFTNCLMNMLLLYVIEPDWGFKRTSLLYLVAGIGGNLVHTSMSPCIPCWGASGSLFGLYGAFIPYTIEHWDNLRSPLLLLLISVAFVSIEFFSFVRGVSKHAHLGGFAFGLCFGFATLKSVSAFDRGALWSRIALRFSSRLSPEAVQKHQAKVVKSAQSEEILRIKYEQGAKDSANRLRFVKRMFGIYPYGPYRMRLRDVLTRVVFLCALIAMFVFFYYSTFNERFYTWLNRAGIRFVSPLCHCGYLRDLTGPSILSKQIGSLAGKYYCFQSEALWNVFCEK</sequence>
<evidence type="ECO:0000256" key="6">
    <source>
        <dbReference type="ARBA" id="ARBA00022801"/>
    </source>
</evidence>
<keyword evidence="7 10" id="KW-0720">Serine protease</keyword>
<dbReference type="Pfam" id="PF01694">
    <property type="entry name" value="Rhomboid"/>
    <property type="match status" value="1"/>
</dbReference>
<dbReference type="Proteomes" id="UP000002173">
    <property type="component" value="Unassembled WGS sequence"/>
</dbReference>
<feature type="transmembrane region" description="Helical" evidence="10">
    <location>
        <begin position="393"/>
        <end position="412"/>
    </location>
</feature>
<evidence type="ECO:0000256" key="10">
    <source>
        <dbReference type="RuleBase" id="RU362115"/>
    </source>
</evidence>
<feature type="region of interest" description="Disordered" evidence="11">
    <location>
        <begin position="165"/>
        <end position="190"/>
    </location>
</feature>
<evidence type="ECO:0000256" key="9">
    <source>
        <dbReference type="ARBA" id="ARBA00023136"/>
    </source>
</evidence>
<evidence type="ECO:0000256" key="8">
    <source>
        <dbReference type="ARBA" id="ARBA00022989"/>
    </source>
</evidence>
<dbReference type="eggNOG" id="KOG2289">
    <property type="taxonomic scope" value="Eukaryota"/>
</dbReference>
<evidence type="ECO:0000256" key="4">
    <source>
        <dbReference type="ARBA" id="ARBA00022670"/>
    </source>
</evidence>
<accession>A7AUD4</accession>
<dbReference type="RefSeq" id="XP_001610113.1">
    <property type="nucleotide sequence ID" value="XM_001610063.1"/>
</dbReference>
<feature type="transmembrane region" description="Helical" evidence="10">
    <location>
        <begin position="448"/>
        <end position="465"/>
    </location>
</feature>
<evidence type="ECO:0000313" key="13">
    <source>
        <dbReference type="EMBL" id="EDO06545.1"/>
    </source>
</evidence>
<keyword evidence="8 10" id="KW-1133">Transmembrane helix</keyword>
<protein>
    <recommendedName>
        <fullName evidence="10">Rhomboid-like protease</fullName>
        <ecNumber evidence="10">3.4.21.105</ecNumber>
    </recommendedName>
</protein>
<proteinExistence type="inferred from homology"/>
<evidence type="ECO:0000256" key="5">
    <source>
        <dbReference type="ARBA" id="ARBA00022692"/>
    </source>
</evidence>
<dbReference type="GO" id="GO:0004252">
    <property type="term" value="F:serine-type endopeptidase activity"/>
    <property type="evidence" value="ECO:0007669"/>
    <property type="project" value="InterPro"/>
</dbReference>
<feature type="compositionally biased region" description="Polar residues" evidence="11">
    <location>
        <begin position="165"/>
        <end position="180"/>
    </location>
</feature>
<feature type="region of interest" description="Disordered" evidence="11">
    <location>
        <begin position="1"/>
        <end position="147"/>
    </location>
</feature>
<comment type="caution">
    <text evidence="10">Lacks conserved residue(s) required for the propagation of feature annotation.</text>
</comment>
<dbReference type="GeneID" id="5478347"/>
<feature type="compositionally biased region" description="Basic and acidic residues" evidence="11">
    <location>
        <begin position="1"/>
        <end position="11"/>
    </location>
</feature>
<evidence type="ECO:0000256" key="7">
    <source>
        <dbReference type="ARBA" id="ARBA00022825"/>
    </source>
</evidence>
<keyword evidence="5 10" id="KW-0812">Transmembrane</keyword>
<evidence type="ECO:0000256" key="11">
    <source>
        <dbReference type="SAM" id="MobiDB-lite"/>
    </source>
</evidence>
<dbReference type="EMBL" id="AAXT01000003">
    <property type="protein sequence ID" value="EDO06545.1"/>
    <property type="molecule type" value="Genomic_DNA"/>
</dbReference>
<dbReference type="PANTHER" id="PTHR22936:SF69">
    <property type="entry name" value="RHOMBOID-LIKE PROTEIN"/>
    <property type="match status" value="1"/>
</dbReference>
<evidence type="ECO:0000256" key="3">
    <source>
        <dbReference type="ARBA" id="ARBA00009045"/>
    </source>
</evidence>
<feature type="transmembrane region" description="Helical" evidence="10">
    <location>
        <begin position="335"/>
        <end position="362"/>
    </location>
</feature>
<name>A7AUD4_BABBO</name>
<reference evidence="13 14" key="1">
    <citation type="journal article" date="2007" name="PLoS Pathog.">
        <title>Genome sequence of Babesia bovis and comparative analysis of apicomplexan hemoprotozoa.</title>
        <authorList>
            <person name="Brayton K.A."/>
            <person name="Lau A.O.T."/>
            <person name="Herndon D.R."/>
            <person name="Hannick L."/>
            <person name="Kappmeyer L.S."/>
            <person name="Berens S.J."/>
            <person name="Bidwell S.L."/>
            <person name="Brown W.C."/>
            <person name="Crabtree J."/>
            <person name="Fadrosh D."/>
            <person name="Feldblum T."/>
            <person name="Forberger H.A."/>
            <person name="Haas B.J."/>
            <person name="Howell J.M."/>
            <person name="Khouri H."/>
            <person name="Koo H."/>
            <person name="Mann D.J."/>
            <person name="Norimine J."/>
            <person name="Paulsen I.T."/>
            <person name="Radune D."/>
            <person name="Ren Q."/>
            <person name="Smith R.K. Jr."/>
            <person name="Suarez C.E."/>
            <person name="White O."/>
            <person name="Wortman J.R."/>
            <person name="Knowles D.P. Jr."/>
            <person name="McElwain T.F."/>
            <person name="Nene V.M."/>
        </authorList>
    </citation>
    <scope>NUCLEOTIDE SEQUENCE [LARGE SCALE GENOMIC DNA]</scope>
    <source>
        <strain evidence="13">T2Bo</strain>
    </source>
</reference>
<organism evidence="13 14">
    <name type="scientific">Babesia bovis</name>
    <dbReference type="NCBI Taxonomy" id="5865"/>
    <lineage>
        <taxon>Eukaryota</taxon>
        <taxon>Sar</taxon>
        <taxon>Alveolata</taxon>
        <taxon>Apicomplexa</taxon>
        <taxon>Aconoidasida</taxon>
        <taxon>Piroplasmida</taxon>
        <taxon>Babesiidae</taxon>
        <taxon>Babesia</taxon>
    </lineage>
</organism>
<comment type="caution">
    <text evidence="13">The sequence shown here is derived from an EMBL/GenBank/DDBJ whole genome shotgun (WGS) entry which is preliminary data.</text>
</comment>
<dbReference type="InterPro" id="IPR035952">
    <property type="entry name" value="Rhomboid-like_sf"/>
</dbReference>
<feature type="transmembrane region" description="Helical" evidence="10">
    <location>
        <begin position="214"/>
        <end position="234"/>
    </location>
</feature>
<keyword evidence="14" id="KW-1185">Reference proteome</keyword>
<feature type="domain" description="Peptidase S54 rhomboid" evidence="12">
    <location>
        <begin position="331"/>
        <end position="466"/>
    </location>
</feature>
<evidence type="ECO:0000256" key="1">
    <source>
        <dbReference type="ARBA" id="ARBA00000156"/>
    </source>
</evidence>
<dbReference type="SUPFAM" id="SSF144091">
    <property type="entry name" value="Rhomboid-like"/>
    <property type="match status" value="1"/>
</dbReference>
<dbReference type="InParanoid" id="A7AUD4"/>